<sequence>MKDVLDSIFSSVEVFAYRCVNDDDYTMKEMHGAVELITGYAPDAILGNAQVSFVGLTFEEDKEKVFAEVDAAIEAGKTWDVAYRLVRPNGDLMPVRERGNAVFQDGELVYLEGLIVGAQAEVDLRDEMHDMLHMSQTKNDRVQQVVSQITRSLRQLNMLSINASVEAARSGEAGRGFAVVATEMKALANQNATWARAISDELRLNS</sequence>
<protein>
    <submittedName>
        <fullName evidence="5">Methyl-accepting chemotaxis protein McpC</fullName>
    </submittedName>
</protein>
<feature type="domain" description="Methyl-accepting transducer" evidence="4">
    <location>
        <begin position="138"/>
        <end position="206"/>
    </location>
</feature>
<evidence type="ECO:0000313" key="6">
    <source>
        <dbReference type="Proteomes" id="UP000244880"/>
    </source>
</evidence>
<gene>
    <name evidence="5" type="primary">mcpC</name>
    <name evidence="5" type="ORF">ASD8599_00435</name>
</gene>
<evidence type="ECO:0000256" key="1">
    <source>
        <dbReference type="ARBA" id="ARBA00023224"/>
    </source>
</evidence>
<evidence type="ECO:0000256" key="3">
    <source>
        <dbReference type="PROSITE-ProRule" id="PRU00284"/>
    </source>
</evidence>
<proteinExistence type="inferred from homology"/>
<keyword evidence="1 3" id="KW-0807">Transducer</keyword>
<dbReference type="InterPro" id="IPR013655">
    <property type="entry name" value="PAS_fold_3"/>
</dbReference>
<evidence type="ECO:0000259" key="4">
    <source>
        <dbReference type="PROSITE" id="PS50111"/>
    </source>
</evidence>
<dbReference type="PRINTS" id="PR00260">
    <property type="entry name" value="CHEMTRNSDUCR"/>
</dbReference>
<dbReference type="Pfam" id="PF00015">
    <property type="entry name" value="MCPsignal"/>
    <property type="match status" value="1"/>
</dbReference>
<dbReference type="InterPro" id="IPR035965">
    <property type="entry name" value="PAS-like_dom_sf"/>
</dbReference>
<dbReference type="InterPro" id="IPR004090">
    <property type="entry name" value="Chemotax_Me-accpt_rcpt"/>
</dbReference>
<dbReference type="SUPFAM" id="SSF58104">
    <property type="entry name" value="Methyl-accepting chemotaxis protein (MCP) signaling domain"/>
    <property type="match status" value="1"/>
</dbReference>
<dbReference type="OrthoDB" id="2489132at2"/>
<name>A0A2R8B9I5_9RHOB</name>
<dbReference type="GO" id="GO:0016020">
    <property type="term" value="C:membrane"/>
    <property type="evidence" value="ECO:0007669"/>
    <property type="project" value="InterPro"/>
</dbReference>
<dbReference type="GO" id="GO:0006935">
    <property type="term" value="P:chemotaxis"/>
    <property type="evidence" value="ECO:0007669"/>
    <property type="project" value="InterPro"/>
</dbReference>
<evidence type="ECO:0000313" key="5">
    <source>
        <dbReference type="EMBL" id="SPH19699.1"/>
    </source>
</evidence>
<dbReference type="Gene3D" id="1.10.287.950">
    <property type="entry name" value="Methyl-accepting chemotaxis protein"/>
    <property type="match status" value="1"/>
</dbReference>
<dbReference type="GO" id="GO:0007165">
    <property type="term" value="P:signal transduction"/>
    <property type="evidence" value="ECO:0007669"/>
    <property type="project" value="UniProtKB-KW"/>
</dbReference>
<dbReference type="Gene3D" id="3.30.450.20">
    <property type="entry name" value="PAS domain"/>
    <property type="match status" value="1"/>
</dbReference>
<dbReference type="SUPFAM" id="SSF55785">
    <property type="entry name" value="PYP-like sensor domain (PAS domain)"/>
    <property type="match status" value="1"/>
</dbReference>
<dbReference type="Pfam" id="PF08447">
    <property type="entry name" value="PAS_3"/>
    <property type="match status" value="1"/>
</dbReference>
<dbReference type="PANTHER" id="PTHR32089:SF112">
    <property type="entry name" value="LYSOZYME-LIKE PROTEIN-RELATED"/>
    <property type="match status" value="1"/>
</dbReference>
<dbReference type="Proteomes" id="UP000244880">
    <property type="component" value="Unassembled WGS sequence"/>
</dbReference>
<dbReference type="EMBL" id="OMOR01000001">
    <property type="protein sequence ID" value="SPH19699.1"/>
    <property type="molecule type" value="Genomic_DNA"/>
</dbReference>
<comment type="similarity">
    <text evidence="2">Belongs to the methyl-accepting chemotaxis (MCP) protein family.</text>
</comment>
<dbReference type="RefSeq" id="WP_108827011.1">
    <property type="nucleotide sequence ID" value="NZ_OMOR01000001.1"/>
</dbReference>
<dbReference type="GO" id="GO:0004888">
    <property type="term" value="F:transmembrane signaling receptor activity"/>
    <property type="evidence" value="ECO:0007669"/>
    <property type="project" value="InterPro"/>
</dbReference>
<accession>A0A2R8B9I5</accession>
<reference evidence="5 6" key="1">
    <citation type="submission" date="2018-03" db="EMBL/GenBank/DDBJ databases">
        <authorList>
            <person name="Keele B.F."/>
        </authorList>
    </citation>
    <scope>NUCLEOTIDE SEQUENCE [LARGE SCALE GENOMIC DNA]</scope>
    <source>
        <strain evidence="5 6">CECT 8599</strain>
    </source>
</reference>
<dbReference type="AlphaFoldDB" id="A0A2R8B9I5"/>
<dbReference type="PANTHER" id="PTHR32089">
    <property type="entry name" value="METHYL-ACCEPTING CHEMOTAXIS PROTEIN MCPB"/>
    <property type="match status" value="1"/>
</dbReference>
<keyword evidence="6" id="KW-1185">Reference proteome</keyword>
<dbReference type="PROSITE" id="PS50111">
    <property type="entry name" value="CHEMOTAXIS_TRANSDUC_2"/>
    <property type="match status" value="1"/>
</dbReference>
<organism evidence="5 6">
    <name type="scientific">Ascidiaceihabitans donghaensis</name>
    <dbReference type="NCBI Taxonomy" id="1510460"/>
    <lineage>
        <taxon>Bacteria</taxon>
        <taxon>Pseudomonadati</taxon>
        <taxon>Pseudomonadota</taxon>
        <taxon>Alphaproteobacteria</taxon>
        <taxon>Rhodobacterales</taxon>
        <taxon>Paracoccaceae</taxon>
        <taxon>Ascidiaceihabitans</taxon>
    </lineage>
</organism>
<dbReference type="InterPro" id="IPR004089">
    <property type="entry name" value="MCPsignal_dom"/>
</dbReference>
<evidence type="ECO:0000256" key="2">
    <source>
        <dbReference type="ARBA" id="ARBA00029447"/>
    </source>
</evidence>